<keyword evidence="4" id="KW-0493">Microtubule</keyword>
<dbReference type="GO" id="GO:0005930">
    <property type="term" value="C:axoneme"/>
    <property type="evidence" value="ECO:0007669"/>
    <property type="project" value="UniProtKB-SubCell"/>
</dbReference>
<dbReference type="GO" id="GO:0005874">
    <property type="term" value="C:microtubule"/>
    <property type="evidence" value="ECO:0007669"/>
    <property type="project" value="UniProtKB-KW"/>
</dbReference>
<feature type="compositionally biased region" description="Basic and acidic residues" evidence="15">
    <location>
        <begin position="6017"/>
        <end position="6035"/>
    </location>
</feature>
<feature type="compositionally biased region" description="Basic and acidic residues" evidence="15">
    <location>
        <begin position="5594"/>
        <end position="5627"/>
    </location>
</feature>
<sequence>MEVDERLRFLETRITSSLRPRNDDLKALFASDENRHAFLEFCNNEDVRRLFVFTREPKNTLVASLSPPTGVRTKAVFFLKTNQASKLTKENIKTDVVYTDCDTTALTQLDLLAKEVYLPLLCTDGLMTYGGVSADKLMDILHRMMGNVEVTEGHVEGDIILPLPSIEVLAEAAALPTRRTAVIHVLESSVIGWIKQIKLLLKHEPLSDLRQCFGLRPLPLDEVTMWQARQIQLQSIVSQLESPVASDILLNLDEANSTYSHSFHNVRKDIAQALAETNENLRFLGTLLPWFEKLHNSYTTKDMLRLFAPLIHTMLLVWSHSRYYHNTDKFQNLLELVSNEVVLRAQSLVGENILKNTLQSYAGLKDALKVCAAYRGTYLDMKDKADDINAEKVSETAEAMTLHPPKGVLYSSKLYNTSQRRRVRSSHGIWRDTSSSDVGVIQEDEWTDSQWPPRNAPCFNLMNGFMERCNDLLELVQTTRHFNLLQMAAEVGGAGTKSLDALVREIHDEFSNAMERFGGNVMDILDITESQAFERAFFNFRSIVKDLERRLATVLRQSFQQCPTIGAQLRLLEVFEGVSGREMVQEYLRDKDQQLISSFTKELIAVRSMFLDKRNDPPNHVNLPPVVSRLTWVGALKKRIQQPMEKLKRISPHSLEGDAGWHLRDVFADTLKDFDGYQQTTIAKWQGQLHDELRDRLKQPLLVADDYDQEIEYRPQVIHVNLDPDLLLLLREVHYLQQPPFTIKLQDTVRDLLRNTDGATLRTTAARLETIVSKYNSAMRSLVDFEQPLFERKLGKIDHLLDQGLNHYTWKTTESADFIELASALVGADLHRTLAIVQSNCQEMVDIAQSWSSGSLDVFACRDPDASYHMVKLLAWQSELNEDLERLVKPSGQRIHHLLGISFEAVQISRASPAWEDYVDHIDALVLDGLKQSALKSLRSMLNTLVHSNVAEAQGTVVPILTIRMELIENVVSVTPPLDQSTAVTSVLENVHQWLEEFKNRGSLVKMLNHDAEGGYQRYISLDDEVQQLCEQIVELVKENGDECMTLLELFKNYTFLWMHNINETFDEFLQGRLSSNPMRDLEKLGPSAGMRSAASERSLRSAQSGRASSASQYSIGAKGAMGTAEKYFLTPKDTNEYDNVPPLDLFDAEIDVYRTARDEIASIFDYKDVGWIRVDLQPIKQVLTTYASRWMWTFTKYLTDQVTELLTDLDSFLKRIEPEIESISGEERDTASFMKMMRIFNEVSAKQQEMDGQFTAMNRTVLLLKKYAQALPDRTKALYDAAPGRWNNLKTKVSLAKQRLGPRIQEESASITKDLASFGERVETLQRALSSSEIYTYDCLINAAFKEISRFMQLLEKLDNEAQDLIELQELLETAVVNFTVLPECRHELRNLKQVWDTVETIHGQQEEWKQESWQKMNTKYLREVTNDQLEKVRGLPEEAHYWDVYLGLEDSILIIQACLPLIEDLSNPAMRTRHWKQLVRVTGGALLIDNENLKRMTLGQLLQLGLQNHVDEVRAIVQRAVKDVTIESALKTYEEIWLSKIFELRPHVRIISGAGSEKPDKEETDTKSEYSQSDAGTVKGGVPPGGRRAHSRMSSFTIGTGGRTKRASVSSLPASLLNLGEDTEALFELFDSGAIFLLHETDPIFTELESHQVALQSMQGSSAAGSFLDEVTKWQKRLQTIEAVLSTWLEVQEKWVELEEIFSGTDVKASLSHEAGLFNSANRDFRLLMRASEKNPNVLQCCQRRGILNILEKMNSNLEMCRRSLIQYLEKRRQRFPRFYFLSMEDVLHIVCNGYDLNQANLYLPKLFENLGRLEYEENQSEAAECTFNITGLISNMGEKMPLKQIVSCDGPIENWLCNLLPMIKLSLQTQLSSALGNETLEPPGTPRRTEREIHSAGARRVTVGKEERKGTARSRAGSRTGSRTHRPGTRDSQDSRGHGYDGRHGPSSWMLDHVTEVVHLATQIQITEQTEKCLKLLEGGDKNAMKETLEKVKASIQAAVVMLKGVEDENERRARLEKEKKKKEAAAMRESEQTSVMDTGTVISHTGRQSSQSHKGSHWSLNNENNAAPVNQPTIAEEGSTLSGQQGENGEATEPADKPMDTMKVVLPPERPKVKVKVEEKIDKSELQLMLFPGQIQKISNLITLLAHQRDLLQRLIDRQDEIKGSLLESFDWRSHLRYVWNETSSSLSIKLLDTTFDYGFEYMGSASRLVLTPGTERVFLSMAQSIKAHMAGLCVGPSWNGRLELVQEMARTLGQPLYLFNCSNTTDSQMLADIFRGLASTGAWVCFNNLAHITPPVLSIFAQLLQNYLDALRQGKSATVFPFQTEEVAVNANGACLATLDSSISLPGASPAAVEGRVLLNSAVALLPSELTKLFRTVAVVNVDFRVALESLLLSQGFTKAVELSHKVMSLREMYTQMIPNTSLATQDVKLGSDLCEDSRGWSIQSTRCIITEAGAILDQLLVLQLAEDHEAALNAESLENIEEVESNMPEKGANELPESLTKYEMEAVVTALRNNFMPRLHGSDAEMFVSMVEDVFPDVHVPMGFAGQDEIGNTKAEMSLNTPVVSTHPASTATQLVSPAGGQDKQPLDDIHSAIAVATNELGLLPGTAFQARVAQLAQLTDTHQTVVIVGPAGCGKSECIKTLVGAQREMGNVVSAQRVFTQAVESQELLGYADPKTKEWRDGLFTSLLRKLCLVHNTDFTQSKPVMKTLHLDGRIDPVQMEIFSSVFHSDSALVLANNERIHIPDNLRIFWEMESAANLSPAVLSQAGLLSMDTSDVSWRLVLASWLDRCPERDQEILTALTDRYVGPTLEYLDRCTKPEMMVARNREKAGGGGASKNKGRMRRVIDVSEMSMVMTFCSLLEALISQSSELEETQYERYVNFACIWAFAGTLEEGYRAAFSTWWLNQWGESIDYPEGADVFEYFVDGETQQFVHWNEAVPPYSMPPHEGIPPDAFVHTVSVEQTSYLLSLLSDAGRPVLFTGEGGCGKTAIVNDRIRTVCSGEVAEVLSLSVTTNRFTTSRVLWQRLEERLEWKHGRTYVPKGSKKLMCHVDDLNLAHVDEYGRQSACEMIRQHLDSGGMYEPDTHRLREVKNVTYVTTINPNSPASVPRPSPRLIRHFSVFGVPYPKSSEIHSIFTTLLNTHFLTPATTSSTSARDKRHHIVDKEEEQLRALMSMVVNVTIEVQDRMRAMYLPTAERCHYIFTLRDMRKIFRNICLSLRPNTIRENLLLLWRHECEFIYGQRLVSPVDFDRYQQAFVTAARKEFSSEELLQLVINPSQPLFSNLVQQDSGIVTAGGYRTTSTGSSIGEDDPTDQYRPCEDVEGVRTLLQDAVEEYNKSHAKIKLALYRETIQRVCRLARNIMSPHDVGHATLIAEGNPGLSNLFARLAAHLCGFSVFEVNPSPMSASVSYKLDQFKADLVAAYTKAGVKGEKILLLLTDEELLNEDFLVYVGEFVVTGAITHLFTAEEQTSIINSIRTEVTAAGLTYTRETAWEFFLKAVSSNFRVVLVSSSSGAAFQDRCRQYPALTAHLSCCWYQHWSRERLVDHALFHLNNVATLNHVQKENLAHLLATMHLAIRQLDGEEKGAGQYNHLTNTTYEKFVERFLSMYHQRQQKINEEHVTVTRALKHINKENKLASKLQKQLEHELVVLEERKEGTVKLLSQIGQDKAIAEQQIKIVHKQMEKIQKLKKALPQYTLAHARAVYKTVAVVQDTKKIVQELDINSLGELRGMQKPDVDIEDLMASIIMILKSPSSDLTWSKGAKRQMANIERFLEEMMQFDDSELPESTLNLVEPYLKKASFQPQNMQRKTNNLAAASLCKWVRGVVRYHRLMISKVKPLHTKVEETTAAMEEAEHRLATLENKKKALEMRLQDLSQSFEEATVDKNNQEDLSKKMSRELKTANKFREILETEHKHCIQICRSLPQRLFAIPGAIAMAAAFASYLGAYDPKFRRVMLTIQWPMCLQERGVPLLIDAVDPMKGWIVEWAIHTNRTRSNTVTSSVHSNEGEVGLTPRDAPAEQPQPQQQPQDEEAQQDTHQEAGEEEVGGGEEEGAEESQAVGGANETIMEEAETGTEADQQVAVAEDKGPVQDTPRNEVPAGDTGAQSPDLHTATESQYNYTVDNFPQISSSDFNRYVQALVKLLVGERTLQEWMTKGLCLQQMENLAIQKSSWQRPPFLIDPHMEGVRWLRRMIHRNKLTNIDMHTRFDPSIVVQIEKAILSGLPLLLVNCDERLDSMVMPLIHHANHGNEHSTAEDARLIKYCGRRLLGHQDFCVSMTTSLPNPKFSPRIASTTTLVNYSPSPEGLKEELLARAFQRVVPQLHAERRKVLRAIQQHRATLQVLEEQLLQTLEGEDGSGDITAHTEYVSAIVDNKEQVYAKLLDAERILETLENIREELLPVAKRGAMLFSIVASLVGVRHEYQFSLPFFLWMFDQAVGEDQKDGEDEDEGQDDDSATEAGSHTSPLRGIGTSASTRFKETAPQQVDQDAQDSSITQEGTETQNSTGEEPANPATPSQEASLQQRIMAQIAVPDLPDLPSPGVEYSNLSANQVKQLVDCLTQTIFQNVRQSLYEKHRLLFSSLLCLNIQYETTELFSEEELALLLQGNPGLGNMELSLADFECDTPAPTFLTHDKWEDLMAVSVLPGPLDGLCVQFAQQPGDWEAWYKTANPEDEPLPYRPATSGEDQPRPVDAEGQTSAQSSPDLGSLTEFHQLILLRLLRPDRFPAAVARYVRRHLTSVKPLASSVGSLLGSAASLLGVLVLLPPTPAFGNQQLGSGMKMKARPVDVLRAIAQSKNITFDCITLGDGAESRVNIAIDTAADNDGWLVIEDLHLASDNLLNGLRHQLIRVGNTGGPLGLNPINRDSESRFCVWLTSEPSAKLSDALLHSLRVVSWDNLTEQLLNADDASAGAEVPASDASLDDVLKTAIVSALNAVTPQNWKRIQEMSTYVRGAAFGACVVHGVLSARQLFGTRGLSRWYAFSAVQPNHAVEVILGSKVEGQGSKEVGVDELCTLLTEVVYGNSLTSDWDHLYLATLVRHVLLTTTSQSGTLSLGGVPLPTPPANVDPTDYARWFEEKWEDGGVTVAAMSLDEGIQKVVNKISGDEFLRHLDTLYELQHTGLVAYNAESTKGALNMTKVQSAMDGVSEQLPPMLDLGELPLHVVNEKERYTFPYHAPSLMSLLSAASAEMPQSIGYVLLQECHWFNSLLCHVRQTLHELQSHLLGGERGMVPCLAECARALQSELVPVSWVHPNRQPLGHTLHSWVTDILKRYSQLRAWIKEGKVPSSSHDPDRPSPPKGNLLSVWMGGLANPTAVITALRQEKSALEGCLISEIGIACDISSSLDEDTFEIAHEGGMYLRDILLEGASWDLENGCLAPAGSCLAKMPSIYIRPVRLSNPDPNSDPSRPASGSSTKPAGEEPSSDSSASLRFTCPVFMNRSRQISAFTLELPCPAPVEDWIMAGAALVLDPGAPEDGGKKWPKPSPRKLEESQPQIKDDTQSDRSASVISKLSAAAHGQDPLDPRGQHSSQSQRSLRSRQSFKSDQQHTPLLPTSEQLLELPEQENGSDQGPGEDDQNGQEEGSQEAKEDLELKMTARSAHLERERHQLSAFDYRELSETGPQTDSNNVNQNADPSGREEDDAVSQHMEGSMKGENEDYSVGDSRQDLVIANGRQDPEGKEDDAASEGGRSGISDDGRSKIKQNDDQDSLHSHSSASHHSYNSDSFSDQDEMDNKEHEQPLKETSRKSSAASERSKYSAKSRTSTAASHTRQSQVSARSNRTVSASSQKSTAAANQGTAYRSSSFGSLHKSLDDKKQKTGTGQSRTSLQSGKSNRSVTSKNSSVRNSQQSLKSAHSLYSTTRTADRPQQNQSQASLRSAGSANKEGSRKSSANSYRSSQGHGEKPSSPAANSRSSRVSVAREQPSPVGSIKSQREKSPSPTLNSTRDAAPQPARSPSVNSQRSVQGDGHESPSPPDSKQGSRPSSRRSVVTEKDLQRSSPRQSPSNLSKDRESNRGSKVDVKEATRSRPQSKTSLRSVEADPSNQEGSRLFNDQNAGEESQEPFGSRPHSQTSHRSVQEDASAEAHQDIKTASVKGSVASLKEENAEPSRSVDDEQTNQDVNQDPQGAMEDPPVNGDVEKENIPDDDDFFGTGVANKDEPQY</sequence>
<feature type="coiled-coil region" evidence="14">
    <location>
        <begin position="3852"/>
        <end position="3893"/>
    </location>
</feature>
<dbReference type="Gene3D" id="1.10.8.720">
    <property type="entry name" value="Region D6 of dynein motor"/>
    <property type="match status" value="1"/>
</dbReference>
<feature type="region of interest" description="Disordered" evidence="15">
    <location>
        <begin position="1555"/>
        <end position="1604"/>
    </location>
</feature>
<dbReference type="InterPro" id="IPR041658">
    <property type="entry name" value="AAA_lid_11"/>
</dbReference>
<dbReference type="Proteomes" id="UP000887568">
    <property type="component" value="Unplaced"/>
</dbReference>
<dbReference type="Pfam" id="PF17857">
    <property type="entry name" value="AAA_lid_1"/>
    <property type="match status" value="1"/>
</dbReference>
<dbReference type="EnsemblMetazoa" id="XM_038209442.1">
    <property type="protein sequence ID" value="XP_038065370.1"/>
    <property type="gene ID" value="LOC119735649"/>
</dbReference>
<feature type="compositionally biased region" description="Basic and acidic residues" evidence="15">
    <location>
        <begin position="5496"/>
        <end position="5511"/>
    </location>
</feature>
<dbReference type="Pfam" id="PF12781">
    <property type="entry name" value="AAA_9"/>
    <property type="match status" value="1"/>
</dbReference>
<dbReference type="FunFam" id="1.10.287.2620:FF:000002">
    <property type="entry name" value="Dynein heavy chain 2, axonemal"/>
    <property type="match status" value="1"/>
</dbReference>
<feature type="compositionally biased region" description="Basic and acidic residues" evidence="15">
    <location>
        <begin position="5702"/>
        <end position="5720"/>
    </location>
</feature>
<feature type="compositionally biased region" description="Polar residues" evidence="15">
    <location>
        <begin position="6006"/>
        <end position="6016"/>
    </location>
</feature>
<evidence type="ECO:0000256" key="12">
    <source>
        <dbReference type="ARBA" id="ARBA00023212"/>
    </source>
</evidence>
<dbReference type="Pfam" id="PF12780">
    <property type="entry name" value="AAA_8"/>
    <property type="match status" value="1"/>
</dbReference>
<dbReference type="InterPro" id="IPR042222">
    <property type="entry name" value="Dynein_2_N"/>
</dbReference>
<feature type="compositionally biased region" description="Low complexity" evidence="15">
    <location>
        <begin position="5756"/>
        <end position="5771"/>
    </location>
</feature>
<keyword evidence="9 14" id="KW-0175">Coiled coil</keyword>
<organism evidence="26 27">
    <name type="scientific">Patiria miniata</name>
    <name type="common">Bat star</name>
    <name type="synonym">Asterina miniata</name>
    <dbReference type="NCBI Taxonomy" id="46514"/>
    <lineage>
        <taxon>Eukaryota</taxon>
        <taxon>Metazoa</taxon>
        <taxon>Echinodermata</taxon>
        <taxon>Eleutherozoa</taxon>
        <taxon>Asterozoa</taxon>
        <taxon>Asteroidea</taxon>
        <taxon>Valvatacea</taxon>
        <taxon>Valvatida</taxon>
        <taxon>Asterinidae</taxon>
        <taxon>Patiria</taxon>
    </lineage>
</organism>
<evidence type="ECO:0000256" key="11">
    <source>
        <dbReference type="ARBA" id="ARBA00023175"/>
    </source>
</evidence>
<feature type="compositionally biased region" description="Basic and acidic residues" evidence="15">
    <location>
        <begin position="1931"/>
        <end position="1947"/>
    </location>
</feature>
<feature type="compositionally biased region" description="Polar residues" evidence="15">
    <location>
        <begin position="5963"/>
        <end position="5973"/>
    </location>
</feature>
<feature type="compositionally biased region" description="Polar residues" evidence="15">
    <location>
        <begin position="5772"/>
        <end position="5815"/>
    </location>
</feature>
<keyword evidence="6" id="KW-0547">Nucleotide-binding</keyword>
<keyword evidence="12" id="KW-0206">Cytoskeleton</keyword>
<reference evidence="26" key="1">
    <citation type="submission" date="2022-11" db="UniProtKB">
        <authorList>
            <consortium name="EnsemblMetazoa"/>
        </authorList>
    </citation>
    <scope>IDENTIFICATION</scope>
</reference>
<feature type="domain" description="Dynein heavy chain tail" evidence="16">
    <location>
        <begin position="183"/>
        <end position="389"/>
    </location>
</feature>
<keyword evidence="5" id="KW-0677">Repeat</keyword>
<dbReference type="GO" id="GO:0005524">
    <property type="term" value="F:ATP binding"/>
    <property type="evidence" value="ECO:0007669"/>
    <property type="project" value="UniProtKB-KW"/>
</dbReference>
<feature type="compositionally biased region" description="Basic and acidic residues" evidence="15">
    <location>
        <begin position="2011"/>
        <end position="2035"/>
    </location>
</feature>
<dbReference type="Gene3D" id="3.40.50.300">
    <property type="entry name" value="P-loop containing nucleotide triphosphate hydrolases"/>
    <property type="match status" value="5"/>
</dbReference>
<feature type="compositionally biased region" description="Low complexity" evidence="15">
    <location>
        <begin position="5536"/>
        <end position="5550"/>
    </location>
</feature>
<keyword evidence="27" id="KW-1185">Reference proteome</keyword>
<dbReference type="GO" id="GO:0030286">
    <property type="term" value="C:dynein complex"/>
    <property type="evidence" value="ECO:0007669"/>
    <property type="project" value="UniProtKB-KW"/>
</dbReference>
<feature type="domain" description="Dynein heavy chain AAA module D4" evidence="20">
    <location>
        <begin position="3350"/>
        <end position="3615"/>
    </location>
</feature>
<dbReference type="InterPro" id="IPR024743">
    <property type="entry name" value="Dynein_HC_stalk"/>
</dbReference>
<dbReference type="PANTHER" id="PTHR46961">
    <property type="entry name" value="DYNEIN HEAVY CHAIN 1, AXONEMAL-LIKE PROTEIN"/>
    <property type="match status" value="1"/>
</dbReference>
<dbReference type="Gene3D" id="1.20.140.100">
    <property type="entry name" value="Dynein heavy chain, N-terminal domain 2"/>
    <property type="match status" value="1"/>
</dbReference>
<feature type="region of interest" description="Disordered" evidence="15">
    <location>
        <begin position="4003"/>
        <end position="4117"/>
    </location>
</feature>
<dbReference type="InterPro" id="IPR043157">
    <property type="entry name" value="Dynein_AAA1S"/>
</dbReference>
<proteinExistence type="inferred from homology"/>
<dbReference type="Pfam" id="PF12774">
    <property type="entry name" value="AAA_6"/>
    <property type="match status" value="1"/>
</dbReference>
<keyword evidence="7" id="KW-0067">ATP-binding</keyword>
<feature type="compositionally biased region" description="Low complexity" evidence="15">
    <location>
        <begin position="4027"/>
        <end position="4036"/>
    </location>
</feature>
<evidence type="ECO:0000256" key="5">
    <source>
        <dbReference type="ARBA" id="ARBA00022737"/>
    </source>
</evidence>
<feature type="domain" description="Dynein heavy chain AAA 5 extension" evidence="22">
    <location>
        <begin position="2849"/>
        <end position="2944"/>
    </location>
</feature>
<name>A0A914AMW4_PATMI</name>
<feature type="compositionally biased region" description="Basic and acidic residues" evidence="15">
    <location>
        <begin position="1559"/>
        <end position="1570"/>
    </location>
</feature>
<evidence type="ECO:0000259" key="25">
    <source>
        <dbReference type="Pfam" id="PF18199"/>
    </source>
</evidence>
<feature type="compositionally biased region" description="Low complexity" evidence="15">
    <location>
        <begin position="5721"/>
        <end position="5735"/>
    </location>
</feature>
<dbReference type="Pfam" id="PF12777">
    <property type="entry name" value="MT"/>
    <property type="match status" value="1"/>
</dbReference>
<dbReference type="InterPro" id="IPR013602">
    <property type="entry name" value="Dynein_heavy_linker"/>
</dbReference>
<dbReference type="InterPro" id="IPR027417">
    <property type="entry name" value="P-loop_NTPase"/>
</dbReference>
<dbReference type="Gene3D" id="1.20.920.30">
    <property type="match status" value="1"/>
</dbReference>
<evidence type="ECO:0000256" key="15">
    <source>
        <dbReference type="SAM" id="MobiDB-lite"/>
    </source>
</evidence>
<dbReference type="InterPro" id="IPR042228">
    <property type="entry name" value="Dynein_linker_3"/>
</dbReference>
<keyword evidence="8" id="KW-0243">Dynein</keyword>
<protein>
    <recommendedName>
        <fullName evidence="28">Dynein heavy chain</fullName>
    </recommendedName>
</protein>
<dbReference type="Gene3D" id="3.10.490.20">
    <property type="match status" value="1"/>
</dbReference>
<dbReference type="Gene3D" id="1.10.287.2620">
    <property type="match status" value="1"/>
</dbReference>
<feature type="compositionally biased region" description="Polar residues" evidence="15">
    <location>
        <begin position="4704"/>
        <end position="4713"/>
    </location>
</feature>
<evidence type="ECO:0000313" key="26">
    <source>
        <dbReference type="EnsemblMetazoa" id="XP_038065370.1"/>
    </source>
</evidence>
<feature type="compositionally biased region" description="Low complexity" evidence="15">
    <location>
        <begin position="5898"/>
        <end position="5907"/>
    </location>
</feature>
<comment type="subcellular location">
    <subcellularLocation>
        <location evidence="1">Cytoplasm</location>
        <location evidence="1">Cytoskeleton</location>
        <location evidence="1">Cilium axoneme</location>
    </subcellularLocation>
</comment>
<evidence type="ECO:0008006" key="28">
    <source>
        <dbReference type="Google" id="ProtNLM"/>
    </source>
</evidence>
<dbReference type="Gene3D" id="1.10.472.130">
    <property type="match status" value="1"/>
</dbReference>
<dbReference type="GO" id="GO:0031514">
    <property type="term" value="C:motile cilium"/>
    <property type="evidence" value="ECO:0007669"/>
    <property type="project" value="UniProtKB-ARBA"/>
</dbReference>
<evidence type="ECO:0000256" key="1">
    <source>
        <dbReference type="ARBA" id="ARBA00004430"/>
    </source>
</evidence>
<dbReference type="SUPFAM" id="SSF52540">
    <property type="entry name" value="P-loop containing nucleoside triphosphate hydrolases"/>
    <property type="match status" value="2"/>
</dbReference>
<evidence type="ECO:0000313" key="27">
    <source>
        <dbReference type="Proteomes" id="UP000887568"/>
    </source>
</evidence>
<dbReference type="Pfam" id="PF18199">
    <property type="entry name" value="Dynein_C"/>
    <property type="match status" value="1"/>
</dbReference>
<feature type="domain" description="Dynein heavy chain AAA lid" evidence="24">
    <location>
        <begin position="4964"/>
        <end position="5058"/>
    </location>
</feature>
<dbReference type="InterPro" id="IPR013594">
    <property type="entry name" value="Dynein_heavy_tail"/>
</dbReference>
<keyword evidence="11" id="KW-0505">Motor protein</keyword>
<evidence type="ECO:0000259" key="16">
    <source>
        <dbReference type="Pfam" id="PF08385"/>
    </source>
</evidence>
<feature type="region of interest" description="Disordered" evidence="15">
    <location>
        <begin position="5482"/>
        <end position="6171"/>
    </location>
</feature>
<evidence type="ECO:0000259" key="17">
    <source>
        <dbReference type="Pfam" id="PF08393"/>
    </source>
</evidence>
<dbReference type="InterPro" id="IPR041589">
    <property type="entry name" value="DNAH3_AAA_lid_1"/>
</dbReference>
<dbReference type="Gene3D" id="1.10.8.1220">
    <property type="match status" value="1"/>
</dbReference>
<dbReference type="InterPro" id="IPR041228">
    <property type="entry name" value="Dynein_C"/>
</dbReference>
<feature type="compositionally biased region" description="Acidic residues" evidence="15">
    <location>
        <begin position="4050"/>
        <end position="4063"/>
    </location>
</feature>
<evidence type="ECO:0000256" key="6">
    <source>
        <dbReference type="ARBA" id="ARBA00022741"/>
    </source>
</evidence>
<keyword evidence="3" id="KW-0963">Cytoplasm</keyword>
<feature type="domain" description="Dynein heavy chain coiled coil stalk" evidence="19">
    <location>
        <begin position="3672"/>
        <end position="3969"/>
    </location>
</feature>
<feature type="domain" description="Dynein heavy chain linker" evidence="17">
    <location>
        <begin position="1631"/>
        <end position="1876"/>
    </location>
</feature>
<feature type="region of interest" description="Disordered" evidence="15">
    <location>
        <begin position="2011"/>
        <end position="2106"/>
    </location>
</feature>
<dbReference type="Gene3D" id="1.20.920.20">
    <property type="match status" value="1"/>
</dbReference>
<dbReference type="OMA" id="KYLTDQV"/>
<evidence type="ECO:0000256" key="8">
    <source>
        <dbReference type="ARBA" id="ARBA00023017"/>
    </source>
</evidence>
<feature type="region of interest" description="Disordered" evidence="15">
    <location>
        <begin position="5404"/>
        <end position="5436"/>
    </location>
</feature>
<feature type="compositionally biased region" description="Low complexity" evidence="15">
    <location>
        <begin position="5407"/>
        <end position="5416"/>
    </location>
</feature>
<evidence type="ECO:0000256" key="14">
    <source>
        <dbReference type="SAM" id="Coils"/>
    </source>
</evidence>
<evidence type="ECO:0000256" key="7">
    <source>
        <dbReference type="ARBA" id="ARBA00022840"/>
    </source>
</evidence>
<dbReference type="InterPro" id="IPR042219">
    <property type="entry name" value="AAA_lid_11_sf"/>
</dbReference>
<feature type="compositionally biased region" description="Basic and acidic residues" evidence="15">
    <location>
        <begin position="5741"/>
        <end position="5755"/>
    </location>
</feature>
<dbReference type="Gene3D" id="1.20.1270.280">
    <property type="match status" value="1"/>
</dbReference>
<feature type="compositionally biased region" description="Low complexity" evidence="15">
    <location>
        <begin position="5914"/>
        <end position="5930"/>
    </location>
</feature>
<evidence type="ECO:0000256" key="9">
    <source>
        <dbReference type="ARBA" id="ARBA00023054"/>
    </source>
</evidence>
<dbReference type="InterPro" id="IPR024317">
    <property type="entry name" value="Dynein_heavy_chain_D4_dom"/>
</dbReference>
<evidence type="ECO:0000256" key="4">
    <source>
        <dbReference type="ARBA" id="ARBA00022701"/>
    </source>
</evidence>
<evidence type="ECO:0000256" key="10">
    <source>
        <dbReference type="ARBA" id="ARBA00023069"/>
    </source>
</evidence>
<dbReference type="Gene3D" id="1.20.58.1120">
    <property type="match status" value="1"/>
</dbReference>
<evidence type="ECO:0000256" key="13">
    <source>
        <dbReference type="ARBA" id="ARBA00023273"/>
    </source>
</evidence>
<dbReference type="InterPro" id="IPR035699">
    <property type="entry name" value="AAA_6"/>
</dbReference>
<dbReference type="Gene3D" id="1.10.8.710">
    <property type="match status" value="1"/>
</dbReference>
<dbReference type="InterPro" id="IPR041466">
    <property type="entry name" value="Dynein_AAA5_ext"/>
</dbReference>
<feature type="domain" description="Dynein heavy chain linker" evidence="17">
    <location>
        <begin position="1384"/>
        <end position="1550"/>
    </location>
</feature>
<feature type="domain" description="Dynein heavy chain hydrolytic ATP-binding dynein motor region" evidence="18">
    <location>
        <begin position="2202"/>
        <end position="2423"/>
    </location>
</feature>
<feature type="coiled-coil region" evidence="14">
    <location>
        <begin position="3635"/>
        <end position="3662"/>
    </location>
</feature>
<feature type="region of interest" description="Disordered" evidence="15">
    <location>
        <begin position="4682"/>
        <end position="4714"/>
    </location>
</feature>
<evidence type="ECO:0000259" key="24">
    <source>
        <dbReference type="Pfam" id="PF18198"/>
    </source>
</evidence>
<dbReference type="OrthoDB" id="10251809at2759"/>
<dbReference type="InterPro" id="IPR026983">
    <property type="entry name" value="DHC"/>
</dbReference>
<feature type="compositionally biased region" description="Polar residues" evidence="15">
    <location>
        <begin position="5629"/>
        <end position="5643"/>
    </location>
</feature>
<evidence type="ECO:0000259" key="21">
    <source>
        <dbReference type="Pfam" id="PF12781"/>
    </source>
</evidence>
<dbReference type="InterPro" id="IPR043160">
    <property type="entry name" value="Dynein_C_barrel"/>
</dbReference>
<evidence type="ECO:0000259" key="19">
    <source>
        <dbReference type="Pfam" id="PF12777"/>
    </source>
</evidence>
<evidence type="ECO:0000259" key="20">
    <source>
        <dbReference type="Pfam" id="PF12780"/>
    </source>
</evidence>
<evidence type="ECO:0000259" key="18">
    <source>
        <dbReference type="Pfam" id="PF12774"/>
    </source>
</evidence>
<feature type="region of interest" description="Disordered" evidence="15">
    <location>
        <begin position="4449"/>
        <end position="4530"/>
    </location>
</feature>
<dbReference type="Gene3D" id="3.20.180.20">
    <property type="entry name" value="Dynein heavy chain, N-terminal domain 2"/>
    <property type="match status" value="1"/>
</dbReference>
<feature type="compositionally biased region" description="Basic and acidic residues" evidence="15">
    <location>
        <begin position="6110"/>
        <end position="6122"/>
    </location>
</feature>
<dbReference type="Pfam" id="PF08393">
    <property type="entry name" value="DHC_N2"/>
    <property type="match status" value="2"/>
</dbReference>
<feature type="compositionally biased region" description="Low complexity" evidence="15">
    <location>
        <begin position="4003"/>
        <end position="4013"/>
    </location>
</feature>
<dbReference type="Pfam" id="PF18198">
    <property type="entry name" value="AAA_lid_11"/>
    <property type="match status" value="1"/>
</dbReference>
<dbReference type="GO" id="GO:0045505">
    <property type="term" value="F:dynein intermediate chain binding"/>
    <property type="evidence" value="ECO:0007669"/>
    <property type="project" value="InterPro"/>
</dbReference>
<feature type="compositionally biased region" description="Acidic residues" evidence="15">
    <location>
        <begin position="4451"/>
        <end position="4465"/>
    </location>
</feature>
<feature type="domain" description="Dynein heavy chain tail" evidence="16">
    <location>
        <begin position="447"/>
        <end position="818"/>
    </location>
</feature>
<dbReference type="Pfam" id="PF17852">
    <property type="entry name" value="Dynein_AAA_lid"/>
    <property type="match status" value="1"/>
</dbReference>
<feature type="compositionally biased region" description="Polar residues" evidence="15">
    <location>
        <begin position="6036"/>
        <end position="6067"/>
    </location>
</feature>
<dbReference type="GO" id="GO:0007018">
    <property type="term" value="P:microtubule-based movement"/>
    <property type="evidence" value="ECO:0007669"/>
    <property type="project" value="InterPro"/>
</dbReference>
<feature type="compositionally biased region" description="Polar residues" evidence="15">
    <location>
        <begin position="5552"/>
        <end position="5566"/>
    </location>
</feature>
<comment type="similarity">
    <text evidence="2">Belongs to the dynein heavy chain family.</text>
</comment>
<dbReference type="InterPro" id="IPR035706">
    <property type="entry name" value="AAA_9"/>
</dbReference>
<dbReference type="PANTHER" id="PTHR46961:SF21">
    <property type="entry name" value="LOW QUALITY PROTEIN: DYNEIN BETA CHAIN, FLAGELLAR OUTER ARM-LIKE"/>
    <property type="match status" value="1"/>
</dbReference>
<keyword evidence="13" id="KW-0966">Cell projection</keyword>
<feature type="compositionally biased region" description="Polar residues" evidence="15">
    <location>
        <begin position="5985"/>
        <end position="5997"/>
    </location>
</feature>
<evidence type="ECO:0000256" key="2">
    <source>
        <dbReference type="ARBA" id="ARBA00008887"/>
    </source>
</evidence>
<feature type="compositionally biased region" description="Polar residues" evidence="15">
    <location>
        <begin position="5828"/>
        <end position="5890"/>
    </location>
</feature>
<feature type="region of interest" description="Disordered" evidence="15">
    <location>
        <begin position="1879"/>
        <end position="1950"/>
    </location>
</feature>
<feature type="coiled-coil region" evidence="14">
    <location>
        <begin position="1342"/>
        <end position="1376"/>
    </location>
</feature>
<dbReference type="RefSeq" id="XP_038065370.1">
    <property type="nucleotide sequence ID" value="XM_038209442.1"/>
</dbReference>
<dbReference type="FunFam" id="1.20.140.100:FF:000001">
    <property type="entry name" value="dynein heavy chain 17, axonemal"/>
    <property type="match status" value="1"/>
</dbReference>
<feature type="domain" description="Dynein heavy chain ATP-binding dynein motor region" evidence="21">
    <location>
        <begin position="4160"/>
        <end position="4384"/>
    </location>
</feature>
<dbReference type="Pfam" id="PF12775">
    <property type="entry name" value="AAA_7"/>
    <property type="match status" value="1"/>
</dbReference>
<feature type="domain" description="Dynein heavy chain 3 AAA+ lid" evidence="23">
    <location>
        <begin position="3185"/>
        <end position="3273"/>
    </location>
</feature>
<dbReference type="GeneID" id="119735649"/>
<dbReference type="GO" id="GO:0051959">
    <property type="term" value="F:dynein light intermediate chain binding"/>
    <property type="evidence" value="ECO:0007669"/>
    <property type="project" value="InterPro"/>
</dbReference>
<feature type="domain" description="Dynein heavy chain C-terminal" evidence="25">
    <location>
        <begin position="5120"/>
        <end position="5478"/>
    </location>
</feature>
<evidence type="ECO:0000256" key="3">
    <source>
        <dbReference type="ARBA" id="ARBA00022490"/>
    </source>
</evidence>
<keyword evidence="10" id="KW-0969">Cilium</keyword>
<accession>A0A914AMW4</accession>
<evidence type="ECO:0000259" key="23">
    <source>
        <dbReference type="Pfam" id="PF17857"/>
    </source>
</evidence>
<feature type="compositionally biased region" description="Polar residues" evidence="15">
    <location>
        <begin position="4480"/>
        <end position="4515"/>
    </location>
</feature>
<dbReference type="Pfam" id="PF08385">
    <property type="entry name" value="DHC_N1"/>
    <property type="match status" value="2"/>
</dbReference>
<evidence type="ECO:0000259" key="22">
    <source>
        <dbReference type="Pfam" id="PF17852"/>
    </source>
</evidence>
<feature type="compositionally biased region" description="Polar residues" evidence="15">
    <location>
        <begin position="2036"/>
        <end position="2091"/>
    </location>
</feature>